<keyword evidence="2" id="KW-1185">Reference proteome</keyword>
<protein>
    <submittedName>
        <fullName evidence="1">Uncharacterized protein</fullName>
    </submittedName>
</protein>
<sequence>MASRRSLSSDDGCMSSVEFQQSRSRGGCRIVLGTANSDVGDLAGASELWVPIFYMLELLWVTSGDGG</sequence>
<accession>A0AA88D8G0</accession>
<dbReference type="EMBL" id="BTGU01000024">
    <property type="protein sequence ID" value="GMN46901.1"/>
    <property type="molecule type" value="Genomic_DNA"/>
</dbReference>
<proteinExistence type="predicted"/>
<evidence type="ECO:0000313" key="1">
    <source>
        <dbReference type="EMBL" id="GMN46901.1"/>
    </source>
</evidence>
<organism evidence="1 2">
    <name type="scientific">Ficus carica</name>
    <name type="common">Common fig</name>
    <dbReference type="NCBI Taxonomy" id="3494"/>
    <lineage>
        <taxon>Eukaryota</taxon>
        <taxon>Viridiplantae</taxon>
        <taxon>Streptophyta</taxon>
        <taxon>Embryophyta</taxon>
        <taxon>Tracheophyta</taxon>
        <taxon>Spermatophyta</taxon>
        <taxon>Magnoliopsida</taxon>
        <taxon>eudicotyledons</taxon>
        <taxon>Gunneridae</taxon>
        <taxon>Pentapetalae</taxon>
        <taxon>rosids</taxon>
        <taxon>fabids</taxon>
        <taxon>Rosales</taxon>
        <taxon>Moraceae</taxon>
        <taxon>Ficeae</taxon>
        <taxon>Ficus</taxon>
    </lineage>
</organism>
<evidence type="ECO:0000313" key="2">
    <source>
        <dbReference type="Proteomes" id="UP001187192"/>
    </source>
</evidence>
<gene>
    <name evidence="1" type="ORF">TIFTF001_016090</name>
</gene>
<reference evidence="1" key="1">
    <citation type="submission" date="2023-07" db="EMBL/GenBank/DDBJ databases">
        <title>draft genome sequence of fig (Ficus carica).</title>
        <authorList>
            <person name="Takahashi T."/>
            <person name="Nishimura K."/>
        </authorList>
    </citation>
    <scope>NUCLEOTIDE SEQUENCE</scope>
</reference>
<comment type="caution">
    <text evidence="1">The sequence shown here is derived from an EMBL/GenBank/DDBJ whole genome shotgun (WGS) entry which is preliminary data.</text>
</comment>
<dbReference type="AlphaFoldDB" id="A0AA88D8G0"/>
<dbReference type="Proteomes" id="UP001187192">
    <property type="component" value="Unassembled WGS sequence"/>
</dbReference>
<name>A0AA88D8G0_FICCA</name>